<gene>
    <name evidence="3" type="ORF">JQS30_08365</name>
</gene>
<evidence type="ECO:0000313" key="3">
    <source>
        <dbReference type="EMBL" id="QSB03843.1"/>
    </source>
</evidence>
<reference evidence="3" key="1">
    <citation type="submission" date="2021-02" db="EMBL/GenBank/DDBJ databases">
        <title>Natronoglycomyces albus gen. nov., sp. nov, a haloalkaliphilic actinobacterium from a soda solonchak soil.</title>
        <authorList>
            <person name="Sorokin D.Y."/>
            <person name="Khijniak T.V."/>
            <person name="Zakharycheva A.P."/>
            <person name="Boueva O.V."/>
            <person name="Ariskina E.V."/>
            <person name="Hahnke R.L."/>
            <person name="Bunk B."/>
            <person name="Sproer C."/>
            <person name="Schumann P."/>
            <person name="Evtushenko L.I."/>
            <person name="Kublanov I.V."/>
        </authorList>
    </citation>
    <scope>NUCLEOTIDE SEQUENCE</scope>
    <source>
        <strain evidence="3">DSM 106290</strain>
    </source>
</reference>
<keyword evidence="4" id="KW-1185">Reference proteome</keyword>
<evidence type="ECO:0000256" key="1">
    <source>
        <dbReference type="ARBA" id="ARBA00007169"/>
    </source>
</evidence>
<sequence length="287" mass="31083">MELAETTTSNAEDDYSGDWFIESSSSQARATSALIPSAAAPETSRLYTFSHAGGSPGHFLSWQPSLLDLVAIKAVCPPGVGHRFSSGRLGSVTQVAAGAAAAIDRQGGAFALFGHSMGAVIAFETARQLRTSPCGLIVSACAGPPLLPSQRVRDAAGLNGEEFAEAVEFFGGLPREVRENAELKEIVLERLRHDFVMAAKYEYREGPPLDIPLVVVVGNDDPHVTKEKAREWESMTSGRVAFVDVEGGHFYFDSRPEVLTEIIRNAFEFFSRQSMESDSESSYIEFI</sequence>
<dbReference type="PANTHER" id="PTHR11487">
    <property type="entry name" value="THIOESTERASE"/>
    <property type="match status" value="1"/>
</dbReference>
<dbReference type="EMBL" id="CP070496">
    <property type="protein sequence ID" value="QSB03843.1"/>
    <property type="molecule type" value="Genomic_DNA"/>
</dbReference>
<dbReference type="InterPro" id="IPR001031">
    <property type="entry name" value="Thioesterase"/>
</dbReference>
<protein>
    <submittedName>
        <fullName evidence="3">Thioesterase</fullName>
    </submittedName>
</protein>
<dbReference type="InterPro" id="IPR012223">
    <property type="entry name" value="TEII"/>
</dbReference>
<dbReference type="RefSeq" id="WP_213169843.1">
    <property type="nucleotide sequence ID" value="NZ_CP070496.1"/>
</dbReference>
<evidence type="ECO:0000259" key="2">
    <source>
        <dbReference type="Pfam" id="PF00975"/>
    </source>
</evidence>
<dbReference type="Gene3D" id="3.40.50.1820">
    <property type="entry name" value="alpha/beta hydrolase"/>
    <property type="match status" value="1"/>
</dbReference>
<dbReference type="Pfam" id="PF00975">
    <property type="entry name" value="Thioesterase"/>
    <property type="match status" value="1"/>
</dbReference>
<name>A0A895XJV2_9ACTN</name>
<dbReference type="InterPro" id="IPR029058">
    <property type="entry name" value="AB_hydrolase_fold"/>
</dbReference>
<dbReference type="SUPFAM" id="SSF53474">
    <property type="entry name" value="alpha/beta-Hydrolases"/>
    <property type="match status" value="1"/>
</dbReference>
<organism evidence="3 4">
    <name type="scientific">Natronoglycomyces albus</name>
    <dbReference type="NCBI Taxonomy" id="2811108"/>
    <lineage>
        <taxon>Bacteria</taxon>
        <taxon>Bacillati</taxon>
        <taxon>Actinomycetota</taxon>
        <taxon>Actinomycetes</taxon>
        <taxon>Glycomycetales</taxon>
        <taxon>Glycomycetaceae</taxon>
        <taxon>Natronoglycomyces</taxon>
    </lineage>
</organism>
<dbReference type="GO" id="GO:0008610">
    <property type="term" value="P:lipid biosynthetic process"/>
    <property type="evidence" value="ECO:0007669"/>
    <property type="project" value="TreeGrafter"/>
</dbReference>
<dbReference type="KEGG" id="nav:JQS30_08365"/>
<accession>A0A895XJV2</accession>
<dbReference type="PANTHER" id="PTHR11487:SF0">
    <property type="entry name" value="S-ACYL FATTY ACID SYNTHASE THIOESTERASE, MEDIUM CHAIN"/>
    <property type="match status" value="1"/>
</dbReference>
<proteinExistence type="inferred from homology"/>
<dbReference type="Proteomes" id="UP000662939">
    <property type="component" value="Chromosome"/>
</dbReference>
<feature type="domain" description="Thioesterase" evidence="2">
    <location>
        <begin position="45"/>
        <end position="263"/>
    </location>
</feature>
<evidence type="ECO:0000313" key="4">
    <source>
        <dbReference type="Proteomes" id="UP000662939"/>
    </source>
</evidence>
<dbReference type="AlphaFoldDB" id="A0A895XJV2"/>
<comment type="similarity">
    <text evidence="1">Belongs to the thioesterase family.</text>
</comment>